<name>A0A7V7VR03_9HYPH</name>
<gene>
    <name evidence="1" type="ORF">F9K94_21755</name>
</gene>
<dbReference type="EMBL" id="WBVY01000007">
    <property type="protein sequence ID" value="KAB2655180.1"/>
    <property type="molecule type" value="Genomic_DNA"/>
</dbReference>
<evidence type="ECO:0000313" key="2">
    <source>
        <dbReference type="Proteomes" id="UP000460650"/>
    </source>
</evidence>
<accession>A0A7V7VR03</accession>
<protein>
    <submittedName>
        <fullName evidence="1">Uncharacterized protein</fullName>
    </submittedName>
</protein>
<organism evidence="1 2">
    <name type="scientific">Brucella tritici</name>
    <dbReference type="NCBI Taxonomy" id="94626"/>
    <lineage>
        <taxon>Bacteria</taxon>
        <taxon>Pseudomonadati</taxon>
        <taxon>Pseudomonadota</taxon>
        <taxon>Alphaproteobacteria</taxon>
        <taxon>Hyphomicrobiales</taxon>
        <taxon>Brucellaceae</taxon>
        <taxon>Brucella/Ochrobactrum group</taxon>
        <taxon>Brucella</taxon>
    </lineage>
</organism>
<dbReference type="AlphaFoldDB" id="A0A7V7VR03"/>
<evidence type="ECO:0000313" key="1">
    <source>
        <dbReference type="EMBL" id="KAB2655180.1"/>
    </source>
</evidence>
<dbReference type="RefSeq" id="WP_151648484.1">
    <property type="nucleotide sequence ID" value="NZ_WBVY01000007.1"/>
</dbReference>
<comment type="caution">
    <text evidence="1">The sequence shown here is derived from an EMBL/GenBank/DDBJ whole genome shotgun (WGS) entry which is preliminary data.</text>
</comment>
<reference evidence="1 2" key="1">
    <citation type="submission" date="2019-09" db="EMBL/GenBank/DDBJ databases">
        <title>Taxonomic organization of the family Brucellaceae based on a phylogenomic approach.</title>
        <authorList>
            <person name="Leclercq S."/>
            <person name="Cloeckaert A."/>
            <person name="Zygmunt M.S."/>
        </authorList>
    </citation>
    <scope>NUCLEOTIDE SEQUENCE [LARGE SCALE GENOMIC DNA]</scope>
    <source>
        <strain evidence="1 2">TA93</strain>
    </source>
</reference>
<proteinExistence type="predicted"/>
<dbReference type="Proteomes" id="UP000460650">
    <property type="component" value="Unassembled WGS sequence"/>
</dbReference>
<sequence>MNDIVKPLKTEWNAKVLARQLMNDPDALVGTSRHPFSAVDIDVKAESVSIARAVYSLGLAFEPDIIRISLPNDIRNKQLAGFLLSADFVDLLHVIDSDLEAVIDGSSAAHGMSVELEVDINCKKDGEK</sequence>